<organism evidence="4 5">
    <name type="scientific">Amanita thiersii Skay4041</name>
    <dbReference type="NCBI Taxonomy" id="703135"/>
    <lineage>
        <taxon>Eukaryota</taxon>
        <taxon>Fungi</taxon>
        <taxon>Dikarya</taxon>
        <taxon>Basidiomycota</taxon>
        <taxon>Agaricomycotina</taxon>
        <taxon>Agaricomycetes</taxon>
        <taxon>Agaricomycetidae</taxon>
        <taxon>Agaricales</taxon>
        <taxon>Pluteineae</taxon>
        <taxon>Amanitaceae</taxon>
        <taxon>Amanita</taxon>
    </lineage>
</organism>
<dbReference type="Proteomes" id="UP000242287">
    <property type="component" value="Unassembled WGS sequence"/>
</dbReference>
<feature type="non-terminal residue" evidence="4">
    <location>
        <position position="74"/>
    </location>
</feature>
<dbReference type="InterPro" id="IPR036910">
    <property type="entry name" value="HMG_box_dom_sf"/>
</dbReference>
<evidence type="ECO:0000259" key="3">
    <source>
        <dbReference type="PROSITE" id="PS50118"/>
    </source>
</evidence>
<dbReference type="OrthoDB" id="1919336at2759"/>
<reference evidence="4 5" key="1">
    <citation type="submission" date="2014-02" db="EMBL/GenBank/DDBJ databases">
        <title>Transposable element dynamics among asymbiotic and ectomycorrhizal Amanita fungi.</title>
        <authorList>
            <consortium name="DOE Joint Genome Institute"/>
            <person name="Hess J."/>
            <person name="Skrede I."/>
            <person name="Wolfe B."/>
            <person name="LaButti K."/>
            <person name="Ohm R.A."/>
            <person name="Grigoriev I.V."/>
            <person name="Pringle A."/>
        </authorList>
    </citation>
    <scope>NUCLEOTIDE SEQUENCE [LARGE SCALE GENOMIC DNA]</scope>
    <source>
        <strain evidence="4 5">SKay4041</strain>
    </source>
</reference>
<protein>
    <recommendedName>
        <fullName evidence="3">HMG box domain-containing protein</fullName>
    </recommendedName>
</protein>
<dbReference type="SUPFAM" id="SSF47095">
    <property type="entry name" value="HMG-box"/>
    <property type="match status" value="1"/>
</dbReference>
<dbReference type="PANTHER" id="PTHR48112:SF22">
    <property type="entry name" value="MITOCHONDRIAL TRANSCRIPTION FACTOR A, ISOFORM B"/>
    <property type="match status" value="1"/>
</dbReference>
<dbReference type="EMBL" id="KZ302001">
    <property type="protein sequence ID" value="PFH50569.1"/>
    <property type="molecule type" value="Genomic_DNA"/>
</dbReference>
<dbReference type="PROSITE" id="PS50118">
    <property type="entry name" value="HMG_BOX_2"/>
    <property type="match status" value="1"/>
</dbReference>
<dbReference type="InterPro" id="IPR050342">
    <property type="entry name" value="HMGB"/>
</dbReference>
<proteinExistence type="predicted"/>
<dbReference type="AlphaFoldDB" id="A0A2A9NJ01"/>
<sequence length="74" mass="8651">RPASSYILFQNEVRKEIKASHPNITNTELLNMIAKQWQEMSEEDKAVYNQAMATAKERYSLDKKAYDSRTPEEI</sequence>
<dbReference type="SMART" id="SM00398">
    <property type="entry name" value="HMG"/>
    <property type="match status" value="1"/>
</dbReference>
<dbReference type="PANTHER" id="PTHR48112">
    <property type="entry name" value="HIGH MOBILITY GROUP PROTEIN DSP1"/>
    <property type="match status" value="1"/>
</dbReference>
<dbReference type="InterPro" id="IPR009071">
    <property type="entry name" value="HMG_box_dom"/>
</dbReference>
<keyword evidence="2" id="KW-0539">Nucleus</keyword>
<keyword evidence="1 2" id="KW-0238">DNA-binding</keyword>
<evidence type="ECO:0000256" key="1">
    <source>
        <dbReference type="ARBA" id="ARBA00023125"/>
    </source>
</evidence>
<evidence type="ECO:0000313" key="4">
    <source>
        <dbReference type="EMBL" id="PFH50569.1"/>
    </source>
</evidence>
<dbReference type="STRING" id="703135.A0A2A9NJ01"/>
<gene>
    <name evidence="4" type="ORF">AMATHDRAFT_129936</name>
</gene>
<dbReference type="Gene3D" id="1.10.30.10">
    <property type="entry name" value="High mobility group box domain"/>
    <property type="match status" value="1"/>
</dbReference>
<dbReference type="GO" id="GO:0005634">
    <property type="term" value="C:nucleus"/>
    <property type="evidence" value="ECO:0007669"/>
    <property type="project" value="UniProtKB-UniRule"/>
</dbReference>
<dbReference type="GO" id="GO:0003677">
    <property type="term" value="F:DNA binding"/>
    <property type="evidence" value="ECO:0007669"/>
    <property type="project" value="UniProtKB-UniRule"/>
</dbReference>
<feature type="domain" description="HMG box" evidence="3">
    <location>
        <begin position="1"/>
        <end position="67"/>
    </location>
</feature>
<feature type="DNA-binding region" description="HMG box" evidence="2">
    <location>
        <begin position="1"/>
        <end position="67"/>
    </location>
</feature>
<evidence type="ECO:0000313" key="5">
    <source>
        <dbReference type="Proteomes" id="UP000242287"/>
    </source>
</evidence>
<dbReference type="CDD" id="cd00084">
    <property type="entry name" value="HMG-box_SF"/>
    <property type="match status" value="1"/>
</dbReference>
<keyword evidence="5" id="KW-1185">Reference proteome</keyword>
<evidence type="ECO:0000256" key="2">
    <source>
        <dbReference type="PROSITE-ProRule" id="PRU00267"/>
    </source>
</evidence>
<feature type="non-terminal residue" evidence="4">
    <location>
        <position position="1"/>
    </location>
</feature>
<accession>A0A2A9NJ01</accession>
<dbReference type="Pfam" id="PF00505">
    <property type="entry name" value="HMG_box"/>
    <property type="match status" value="1"/>
</dbReference>
<name>A0A2A9NJ01_9AGAR</name>